<evidence type="ECO:0000256" key="4">
    <source>
        <dbReference type="ARBA" id="ARBA00022691"/>
    </source>
</evidence>
<dbReference type="EMBL" id="JABZMI010000120">
    <property type="protein sequence ID" value="MBF1164863.1"/>
    <property type="molecule type" value="Genomic_DNA"/>
</dbReference>
<evidence type="ECO:0000256" key="3">
    <source>
        <dbReference type="ARBA" id="ARBA00022679"/>
    </source>
</evidence>
<dbReference type="Pfam" id="PF03705">
    <property type="entry name" value="CheR_N"/>
    <property type="match status" value="1"/>
</dbReference>
<feature type="binding site" evidence="6">
    <location>
        <position position="167"/>
    </location>
    <ligand>
        <name>S-adenosyl-L-methionine</name>
        <dbReference type="ChEBI" id="CHEBI:59789"/>
    </ligand>
</feature>
<name>A0A930BVP3_9RHOO</name>
<dbReference type="PANTHER" id="PTHR24422:SF19">
    <property type="entry name" value="CHEMOTAXIS PROTEIN METHYLTRANSFERASE"/>
    <property type="match status" value="1"/>
</dbReference>
<keyword evidence="3 5" id="KW-0808">Transferase</keyword>
<evidence type="ECO:0000259" key="7">
    <source>
        <dbReference type="PROSITE" id="PS50123"/>
    </source>
</evidence>
<dbReference type="PROSITE" id="PS50123">
    <property type="entry name" value="CHER"/>
    <property type="match status" value="1"/>
</dbReference>
<dbReference type="InterPro" id="IPR029063">
    <property type="entry name" value="SAM-dependent_MTases_sf"/>
</dbReference>
<dbReference type="PANTHER" id="PTHR24422">
    <property type="entry name" value="CHEMOTAXIS PROTEIN METHYLTRANSFERASE"/>
    <property type="match status" value="1"/>
</dbReference>
<sequence length="300" mass="33798">MSDLKKTIPPVSPLRSALSSSLPKRDATVREFSFSPADFERVRKLIHQHAGISLSPVKQDMVYSRLARRLRATGKQSFAEYLDALEKNGGDEWERFVNSLTTNLTSFFREPHHFPIFAEHLRKLGNRRPIRVWCSAASTGEEPYSIAITVLETFGANASHVSIVASDLDTNVLATAQKGVYPAERVEKLSPERLRRFFLRGTGAQEGFVSVRPELKSLIQFQRINLLDASYAVKGPLDVIFCRNVMIYFDKPTQYKILSRFAPLMQPDGLMFAGHSESFLHAADLFRSQGKTVYTLASAR</sequence>
<dbReference type="EC" id="2.1.1.80" evidence="5"/>
<comment type="caution">
    <text evidence="8">The sequence shown here is derived from an EMBL/GenBank/DDBJ whole genome shotgun (WGS) entry which is preliminary data.</text>
</comment>
<feature type="binding site" evidence="6">
    <location>
        <position position="105"/>
    </location>
    <ligand>
        <name>S-adenosyl-L-methionine</name>
        <dbReference type="ChEBI" id="CHEBI:59789"/>
    </ligand>
</feature>
<reference evidence="8" key="1">
    <citation type="submission" date="2020-04" db="EMBL/GenBank/DDBJ databases">
        <title>Deep metagenomics examines the oral microbiome during advanced dental caries in children, revealing novel taxa and co-occurrences with host molecules.</title>
        <authorList>
            <person name="Baker J.L."/>
            <person name="Morton J.T."/>
            <person name="Dinis M."/>
            <person name="Alvarez R."/>
            <person name="Tran N.C."/>
            <person name="Knight R."/>
            <person name="Edlund A."/>
        </authorList>
    </citation>
    <scope>NUCLEOTIDE SEQUENCE</scope>
    <source>
        <strain evidence="8">JCVI_32_bin.24</strain>
    </source>
</reference>
<dbReference type="InterPro" id="IPR036804">
    <property type="entry name" value="CheR_N_sf"/>
</dbReference>
<keyword evidence="4 5" id="KW-0949">S-adenosyl-L-methionine</keyword>
<dbReference type="AlphaFoldDB" id="A0A930BVP3"/>
<dbReference type="PRINTS" id="PR00996">
    <property type="entry name" value="CHERMTFRASE"/>
</dbReference>
<evidence type="ECO:0000256" key="2">
    <source>
        <dbReference type="ARBA" id="ARBA00022603"/>
    </source>
</evidence>
<dbReference type="InterPro" id="IPR026024">
    <property type="entry name" value="Chemotaxis_MeTrfase_CheR"/>
</dbReference>
<evidence type="ECO:0000313" key="9">
    <source>
        <dbReference type="Proteomes" id="UP000718593"/>
    </source>
</evidence>
<accession>A0A930BVP3</accession>
<feature type="binding site" evidence="6">
    <location>
        <position position="109"/>
    </location>
    <ligand>
        <name>S-adenosyl-L-methionine</name>
        <dbReference type="ChEBI" id="CHEBI:59789"/>
    </ligand>
</feature>
<gene>
    <name evidence="8" type="ORF">HXL68_07465</name>
</gene>
<comment type="catalytic activity">
    <reaction evidence="1 5">
        <text>L-glutamyl-[protein] + S-adenosyl-L-methionine = [protein]-L-glutamate 5-O-methyl ester + S-adenosyl-L-homocysteine</text>
        <dbReference type="Rhea" id="RHEA:24452"/>
        <dbReference type="Rhea" id="RHEA-COMP:10208"/>
        <dbReference type="Rhea" id="RHEA-COMP:10311"/>
        <dbReference type="ChEBI" id="CHEBI:29973"/>
        <dbReference type="ChEBI" id="CHEBI:57856"/>
        <dbReference type="ChEBI" id="CHEBI:59789"/>
        <dbReference type="ChEBI" id="CHEBI:82795"/>
        <dbReference type="EC" id="2.1.1.80"/>
    </reaction>
</comment>
<proteinExistence type="predicted"/>
<dbReference type="PIRSF" id="PIRSF000410">
    <property type="entry name" value="CheR"/>
    <property type="match status" value="1"/>
</dbReference>
<evidence type="ECO:0000256" key="5">
    <source>
        <dbReference type="PIRNR" id="PIRNR000410"/>
    </source>
</evidence>
<evidence type="ECO:0000256" key="1">
    <source>
        <dbReference type="ARBA" id="ARBA00001541"/>
    </source>
</evidence>
<dbReference type="Pfam" id="PF01739">
    <property type="entry name" value="CheR"/>
    <property type="match status" value="1"/>
</dbReference>
<keyword evidence="2 5" id="KW-0489">Methyltransferase</keyword>
<dbReference type="RefSeq" id="WP_084019518.1">
    <property type="nucleotide sequence ID" value="NZ_JARBJQ010000020.1"/>
</dbReference>
<dbReference type="SMART" id="SM00138">
    <property type="entry name" value="MeTrc"/>
    <property type="match status" value="1"/>
</dbReference>
<dbReference type="Proteomes" id="UP000718593">
    <property type="component" value="Unassembled WGS sequence"/>
</dbReference>
<dbReference type="InterPro" id="IPR022642">
    <property type="entry name" value="CheR_C"/>
</dbReference>
<feature type="binding site" evidence="6">
    <location>
        <begin position="243"/>
        <end position="244"/>
    </location>
    <ligand>
        <name>S-adenosyl-L-methionine</name>
        <dbReference type="ChEBI" id="CHEBI:59789"/>
    </ligand>
</feature>
<comment type="function">
    <text evidence="5">Methylation of the membrane-bound methyl-accepting chemotaxis proteins (MCP) to form gamma-glutamyl methyl ester residues in MCP.</text>
</comment>
<dbReference type="SUPFAM" id="SSF53335">
    <property type="entry name" value="S-adenosyl-L-methionine-dependent methyltransferases"/>
    <property type="match status" value="1"/>
</dbReference>
<dbReference type="InterPro" id="IPR050903">
    <property type="entry name" value="Bact_Chemotaxis_MeTrfase"/>
</dbReference>
<protein>
    <recommendedName>
        <fullName evidence="5">Chemotaxis protein methyltransferase</fullName>
        <ecNumber evidence="5">2.1.1.80</ecNumber>
    </recommendedName>
</protein>
<dbReference type="InterPro" id="IPR000780">
    <property type="entry name" value="CheR_MeTrfase"/>
</dbReference>
<dbReference type="GO" id="GO:0008983">
    <property type="term" value="F:protein-glutamate O-methyltransferase activity"/>
    <property type="evidence" value="ECO:0007669"/>
    <property type="project" value="UniProtKB-EC"/>
</dbReference>
<dbReference type="GO" id="GO:0032259">
    <property type="term" value="P:methylation"/>
    <property type="evidence" value="ECO:0007669"/>
    <property type="project" value="UniProtKB-KW"/>
</dbReference>
<feature type="binding site" evidence="6">
    <location>
        <begin position="225"/>
        <end position="226"/>
    </location>
    <ligand>
        <name>S-adenosyl-L-methionine</name>
        <dbReference type="ChEBI" id="CHEBI:59789"/>
    </ligand>
</feature>
<dbReference type="Gene3D" id="1.10.155.10">
    <property type="entry name" value="Chemotaxis receptor methyltransferase CheR, N-terminal domain"/>
    <property type="match status" value="1"/>
</dbReference>
<evidence type="ECO:0000256" key="6">
    <source>
        <dbReference type="PIRSR" id="PIRSR000410-1"/>
    </source>
</evidence>
<organism evidence="8 9">
    <name type="scientific">Dechloromonas agitata</name>
    <dbReference type="NCBI Taxonomy" id="73030"/>
    <lineage>
        <taxon>Bacteria</taxon>
        <taxon>Pseudomonadati</taxon>
        <taxon>Pseudomonadota</taxon>
        <taxon>Betaproteobacteria</taxon>
        <taxon>Rhodocyclales</taxon>
        <taxon>Azonexaceae</taxon>
        <taxon>Dechloromonas</taxon>
    </lineage>
</organism>
<feature type="binding site" evidence="6">
    <location>
        <position position="103"/>
    </location>
    <ligand>
        <name>S-adenosyl-L-methionine</name>
        <dbReference type="ChEBI" id="CHEBI:59789"/>
    </ligand>
</feature>
<feature type="binding site" evidence="6">
    <location>
        <position position="142"/>
    </location>
    <ligand>
        <name>S-adenosyl-L-methionine</name>
        <dbReference type="ChEBI" id="CHEBI:59789"/>
    </ligand>
</feature>
<feature type="domain" description="CheR-type methyltransferase" evidence="7">
    <location>
        <begin position="27"/>
        <end position="299"/>
    </location>
</feature>
<dbReference type="InterPro" id="IPR022641">
    <property type="entry name" value="CheR_N"/>
</dbReference>
<dbReference type="SUPFAM" id="SSF47757">
    <property type="entry name" value="Chemotaxis receptor methyltransferase CheR, N-terminal domain"/>
    <property type="match status" value="1"/>
</dbReference>
<dbReference type="Gene3D" id="3.40.50.150">
    <property type="entry name" value="Vaccinia Virus protein VP39"/>
    <property type="match status" value="1"/>
</dbReference>
<evidence type="ECO:0000313" key="8">
    <source>
        <dbReference type="EMBL" id="MBF1164863.1"/>
    </source>
</evidence>